<gene>
    <name evidence="2" type="ORF">CSUB01_11034</name>
</gene>
<dbReference type="OrthoDB" id="4850938at2759"/>
<dbReference type="STRING" id="1173701.A0A066X1I4"/>
<evidence type="ECO:0000313" key="2">
    <source>
        <dbReference type="EMBL" id="KDN59865.1"/>
    </source>
</evidence>
<keyword evidence="3" id="KW-1185">Reference proteome</keyword>
<comment type="caution">
    <text evidence="2">The sequence shown here is derived from an EMBL/GenBank/DDBJ whole genome shotgun (WGS) entry which is preliminary data.</text>
</comment>
<dbReference type="AlphaFoldDB" id="A0A066X1I4"/>
<proteinExistence type="predicted"/>
<name>A0A066X1I4_COLSU</name>
<dbReference type="eggNOG" id="ENOG502RVH2">
    <property type="taxonomic scope" value="Eukaryota"/>
</dbReference>
<protein>
    <recommendedName>
        <fullName evidence="1">T6SS Phospholipase effector Tle1-like catalytic domain-containing protein</fullName>
    </recommendedName>
</protein>
<reference evidence="3" key="1">
    <citation type="journal article" date="2014" name="Genome Announc.">
        <title>Draft genome sequence of Colletotrichum sublineola, a destructive pathogen of cultivated sorghum.</title>
        <authorList>
            <person name="Baroncelli R."/>
            <person name="Sanz-Martin J.M."/>
            <person name="Rech G.E."/>
            <person name="Sukno S.A."/>
            <person name="Thon M.R."/>
        </authorList>
    </citation>
    <scope>NUCLEOTIDE SEQUENCE [LARGE SCALE GENOMIC DNA]</scope>
    <source>
        <strain evidence="3">TX430BB</strain>
    </source>
</reference>
<sequence>MLNPPQRLSDKIIICCDGTSNLASIRGNPLTNVTRISRSITPVDKGGRRQIVYYHPGVGTGFRNPLNALHQAVGTGMYFPSPERFSSDDDSDTCSDTQPEVAPTEADDEIFLIGFFRGAFAVRCLADFVGKCGILPRRNLHLVHDLYRAWKTRSSGPSNKSRPVRIKACTLWDTVSSVGVPLPYYTLRRKFPSFTQTLLAPSIMSSKP</sequence>
<organism evidence="2 3">
    <name type="scientific">Colletotrichum sublineola</name>
    <name type="common">Sorghum anthracnose fungus</name>
    <dbReference type="NCBI Taxonomy" id="1173701"/>
    <lineage>
        <taxon>Eukaryota</taxon>
        <taxon>Fungi</taxon>
        <taxon>Dikarya</taxon>
        <taxon>Ascomycota</taxon>
        <taxon>Pezizomycotina</taxon>
        <taxon>Sordariomycetes</taxon>
        <taxon>Hypocreomycetidae</taxon>
        <taxon>Glomerellales</taxon>
        <taxon>Glomerellaceae</taxon>
        <taxon>Colletotrichum</taxon>
        <taxon>Colletotrichum graminicola species complex</taxon>
    </lineage>
</organism>
<dbReference type="PANTHER" id="PTHR33840">
    <property type="match status" value="1"/>
</dbReference>
<evidence type="ECO:0000259" key="1">
    <source>
        <dbReference type="Pfam" id="PF09994"/>
    </source>
</evidence>
<dbReference type="InterPro" id="IPR018712">
    <property type="entry name" value="Tle1-like_cat"/>
</dbReference>
<dbReference type="EMBL" id="JMSE01001580">
    <property type="protein sequence ID" value="KDN59865.1"/>
    <property type="molecule type" value="Genomic_DNA"/>
</dbReference>
<dbReference type="PANTHER" id="PTHR33840:SF1">
    <property type="entry name" value="TLE1 PHOSPHOLIPASE DOMAIN-CONTAINING PROTEIN"/>
    <property type="match status" value="1"/>
</dbReference>
<dbReference type="HOGENOM" id="CLU_005049_6_2_1"/>
<evidence type="ECO:0000313" key="3">
    <source>
        <dbReference type="Proteomes" id="UP000027238"/>
    </source>
</evidence>
<dbReference type="OMA" id="RNSAWYL"/>
<accession>A0A066X1I4</accession>
<dbReference type="Pfam" id="PF09994">
    <property type="entry name" value="T6SS_Tle1-like_cat"/>
    <property type="match status" value="1"/>
</dbReference>
<dbReference type="Proteomes" id="UP000027238">
    <property type="component" value="Unassembled WGS sequence"/>
</dbReference>
<feature type="domain" description="T6SS Phospholipase effector Tle1-like catalytic" evidence="1">
    <location>
        <begin position="11"/>
        <end position="201"/>
    </location>
</feature>